<proteinExistence type="predicted"/>
<dbReference type="Proteomes" id="UP000251800">
    <property type="component" value="Unassembled WGS sequence"/>
</dbReference>
<dbReference type="EMBL" id="QEQK01000001">
    <property type="protein sequence ID" value="PWN57804.1"/>
    <property type="molecule type" value="Genomic_DNA"/>
</dbReference>
<evidence type="ECO:0000313" key="3">
    <source>
        <dbReference type="Proteomes" id="UP000251800"/>
    </source>
</evidence>
<feature type="transmembrane region" description="Helical" evidence="1">
    <location>
        <begin position="228"/>
        <end position="255"/>
    </location>
</feature>
<feature type="transmembrane region" description="Helical" evidence="1">
    <location>
        <begin position="172"/>
        <end position="195"/>
    </location>
</feature>
<feature type="transmembrane region" description="Helical" evidence="1">
    <location>
        <begin position="111"/>
        <end position="137"/>
    </location>
</feature>
<keyword evidence="1" id="KW-0812">Transmembrane</keyword>
<keyword evidence="1" id="KW-1133">Transmembrane helix</keyword>
<evidence type="ECO:0000256" key="1">
    <source>
        <dbReference type="SAM" id="Phobius"/>
    </source>
</evidence>
<organism evidence="2 3">
    <name type="scientific">Abyssibacter profundi</name>
    <dbReference type="NCBI Taxonomy" id="2182787"/>
    <lineage>
        <taxon>Bacteria</taxon>
        <taxon>Pseudomonadati</taxon>
        <taxon>Pseudomonadota</taxon>
        <taxon>Gammaproteobacteria</taxon>
        <taxon>Chromatiales</taxon>
        <taxon>Oceanococcaceae</taxon>
        <taxon>Abyssibacter</taxon>
    </lineage>
</organism>
<keyword evidence="3" id="KW-1185">Reference proteome</keyword>
<comment type="caution">
    <text evidence="2">The sequence shown here is derived from an EMBL/GenBank/DDBJ whole genome shotgun (WGS) entry which is preliminary data.</text>
</comment>
<gene>
    <name evidence="2" type="ORF">DEH80_01310</name>
</gene>
<sequence>MEFEPRRLPGHPRDIRNRWLRTAWSLIRRKLLTAVIGCLLYGAAIELIDHHGTPALDDPWGLITWLTMVLAICATAPWFMAAIMGVAYAADHSRNAFALWRDLFLGSSRRLIGPLSLRTMLIYGGVLCGAQVALLALTEWLLVPAEPEQSPPVLWEPSGPIAWLLIGCAEHVWYAVLASPLAVALAELFAIPVLMRTESDRVQAIRLSALGVQRNLGPIRRCYVGLPLMLLAALLPGPITILGFGFASVVVYVAYREIYEARAENLPETAHSAAFVPAAPPG</sequence>
<accession>A0A363UQS8</accession>
<dbReference type="RefSeq" id="WP_109718661.1">
    <property type="nucleotide sequence ID" value="NZ_QEQK01000001.1"/>
</dbReference>
<keyword evidence="1" id="KW-0472">Membrane</keyword>
<protein>
    <submittedName>
        <fullName evidence="2">Uncharacterized protein</fullName>
    </submittedName>
</protein>
<dbReference type="AlphaFoldDB" id="A0A363UQS8"/>
<feature type="transmembrane region" description="Helical" evidence="1">
    <location>
        <begin position="31"/>
        <end position="48"/>
    </location>
</feature>
<name>A0A363UQS8_9GAMM</name>
<evidence type="ECO:0000313" key="2">
    <source>
        <dbReference type="EMBL" id="PWN57804.1"/>
    </source>
</evidence>
<feature type="transmembrane region" description="Helical" evidence="1">
    <location>
        <begin position="60"/>
        <end position="90"/>
    </location>
</feature>
<reference evidence="2 3" key="1">
    <citation type="submission" date="2018-05" db="EMBL/GenBank/DDBJ databases">
        <title>Abyssibacter profundi OUC007T gen. nov., sp. nov, a marine bacterium isolated from seawater of the Mariana Trench.</title>
        <authorList>
            <person name="Zhou S."/>
        </authorList>
    </citation>
    <scope>NUCLEOTIDE SEQUENCE [LARGE SCALE GENOMIC DNA]</scope>
    <source>
        <strain evidence="2 3">OUC007</strain>
    </source>
</reference>